<accession>A0A917IR05</accession>
<evidence type="ECO:0000313" key="2">
    <source>
        <dbReference type="Proteomes" id="UP000627292"/>
    </source>
</evidence>
<dbReference type="Proteomes" id="UP000627292">
    <property type="component" value="Unassembled WGS sequence"/>
</dbReference>
<dbReference type="RefSeq" id="WP_188950490.1">
    <property type="nucleotide sequence ID" value="NZ_BMIB01000001.1"/>
</dbReference>
<reference evidence="1" key="2">
    <citation type="submission" date="2020-09" db="EMBL/GenBank/DDBJ databases">
        <authorList>
            <person name="Sun Q."/>
            <person name="Zhou Y."/>
        </authorList>
    </citation>
    <scope>NUCLEOTIDE SEQUENCE</scope>
    <source>
        <strain evidence="1">CGMCC 1.15290</strain>
    </source>
</reference>
<name>A0A917IR05_9BACT</name>
<keyword evidence="2" id="KW-1185">Reference proteome</keyword>
<dbReference type="Pfam" id="PF11211">
    <property type="entry name" value="DUF2997"/>
    <property type="match status" value="1"/>
</dbReference>
<organism evidence="1 2">
    <name type="scientific">Filimonas zeae</name>
    <dbReference type="NCBI Taxonomy" id="1737353"/>
    <lineage>
        <taxon>Bacteria</taxon>
        <taxon>Pseudomonadati</taxon>
        <taxon>Bacteroidota</taxon>
        <taxon>Chitinophagia</taxon>
        <taxon>Chitinophagales</taxon>
        <taxon>Chitinophagaceae</taxon>
        <taxon>Filimonas</taxon>
    </lineage>
</organism>
<protein>
    <recommendedName>
        <fullName evidence="3">DUF2997 domain-containing protein</fullName>
    </recommendedName>
</protein>
<sequence length="72" mass="7811">MAGNKQIIIAIDKDGYVKAEVSGVPGPDCKKYLSLIEEIVNGKATDETLTAEYYQQSTSSQNDQTSLNQQNG</sequence>
<evidence type="ECO:0000313" key="1">
    <source>
        <dbReference type="EMBL" id="GGH59329.1"/>
    </source>
</evidence>
<dbReference type="AlphaFoldDB" id="A0A917IR05"/>
<dbReference type="EMBL" id="BMIB01000001">
    <property type="protein sequence ID" value="GGH59329.1"/>
    <property type="molecule type" value="Genomic_DNA"/>
</dbReference>
<reference evidence="1" key="1">
    <citation type="journal article" date="2014" name="Int. J. Syst. Evol. Microbiol.">
        <title>Complete genome sequence of Corynebacterium casei LMG S-19264T (=DSM 44701T), isolated from a smear-ripened cheese.</title>
        <authorList>
            <consortium name="US DOE Joint Genome Institute (JGI-PGF)"/>
            <person name="Walter F."/>
            <person name="Albersmeier A."/>
            <person name="Kalinowski J."/>
            <person name="Ruckert C."/>
        </authorList>
    </citation>
    <scope>NUCLEOTIDE SEQUENCE</scope>
    <source>
        <strain evidence="1">CGMCC 1.15290</strain>
    </source>
</reference>
<evidence type="ECO:0008006" key="3">
    <source>
        <dbReference type="Google" id="ProtNLM"/>
    </source>
</evidence>
<proteinExistence type="predicted"/>
<gene>
    <name evidence="1" type="ORF">GCM10011379_05980</name>
</gene>
<comment type="caution">
    <text evidence="1">The sequence shown here is derived from an EMBL/GenBank/DDBJ whole genome shotgun (WGS) entry which is preliminary data.</text>
</comment>
<dbReference type="InterPro" id="IPR021375">
    <property type="entry name" value="DUF2997"/>
</dbReference>